<dbReference type="KEGG" id="mgg:MPLG2_0804"/>
<keyword evidence="2" id="KW-1185">Reference proteome</keyword>
<sequence>MVRDFRQPAVDCLYNPNQSASEEDEAEYRAGTLQSVCRQSPDWDECCREERDHKCNTYAEKAERLRYPPLKEIPGLNPALEALQVPLQFVERHSDDNLIHILIELLDLDLFTRNMRRELLT</sequence>
<evidence type="ECO:0000313" key="2">
    <source>
        <dbReference type="Proteomes" id="UP000238164"/>
    </source>
</evidence>
<accession>A0A2N9JE50</accession>
<proteinExistence type="predicted"/>
<protein>
    <submittedName>
        <fullName evidence="1">Uncharacterized protein</fullName>
    </submittedName>
</protein>
<evidence type="ECO:0000313" key="1">
    <source>
        <dbReference type="EMBL" id="SPD85840.1"/>
    </source>
</evidence>
<dbReference type="Proteomes" id="UP000238164">
    <property type="component" value="Chromosome 1"/>
</dbReference>
<dbReference type="EMBL" id="LT985188">
    <property type="protein sequence ID" value="SPD85840.1"/>
    <property type="molecule type" value="Genomic_DNA"/>
</dbReference>
<organism evidence="1 2">
    <name type="scientific">Micropruina glycogenica</name>
    <dbReference type="NCBI Taxonomy" id="75385"/>
    <lineage>
        <taxon>Bacteria</taxon>
        <taxon>Bacillati</taxon>
        <taxon>Actinomycetota</taxon>
        <taxon>Actinomycetes</taxon>
        <taxon>Propionibacteriales</taxon>
        <taxon>Nocardioidaceae</taxon>
        <taxon>Micropruina</taxon>
    </lineage>
</organism>
<dbReference type="AlphaFoldDB" id="A0A2N9JE50"/>
<reference evidence="1 2" key="1">
    <citation type="submission" date="2018-02" db="EMBL/GenBank/DDBJ databases">
        <authorList>
            <person name="Cohen D.B."/>
            <person name="Kent A.D."/>
        </authorList>
    </citation>
    <scope>NUCLEOTIDE SEQUENCE [LARGE SCALE GENOMIC DNA]</scope>
    <source>
        <strain evidence="1">1</strain>
    </source>
</reference>
<name>A0A2N9JE50_9ACTN</name>
<gene>
    <name evidence="1" type="ORF">MPLG2_0804</name>
</gene>